<dbReference type="InterPro" id="IPR011322">
    <property type="entry name" value="N-reg_PII-like_a/b"/>
</dbReference>
<dbReference type="Proteomes" id="UP000006512">
    <property type="component" value="Unassembled WGS sequence"/>
</dbReference>
<evidence type="ECO:0000313" key="2">
    <source>
        <dbReference type="EMBL" id="EGF93863.1"/>
    </source>
</evidence>
<dbReference type="RefSeq" id="WP_006270828.1">
    <property type="nucleotide sequence ID" value="NZ_GL883076.1"/>
</dbReference>
<dbReference type="Pfam" id="PF02641">
    <property type="entry name" value="DUF190"/>
    <property type="match status" value="1"/>
</dbReference>
<evidence type="ECO:0000313" key="3">
    <source>
        <dbReference type="Proteomes" id="UP000006512"/>
    </source>
</evidence>
<dbReference type="AlphaFoldDB" id="F4QG52"/>
<dbReference type="PANTHER" id="PTHR35983">
    <property type="entry name" value="UPF0166 PROTEIN TM_0021"/>
    <property type="match status" value="1"/>
</dbReference>
<dbReference type="HOGENOM" id="CLU_146749_0_0_5"/>
<gene>
    <name evidence="2" type="ORF">ABI_00950</name>
</gene>
<evidence type="ECO:0000256" key="1">
    <source>
        <dbReference type="ARBA" id="ARBA00010554"/>
    </source>
</evidence>
<protein>
    <submittedName>
        <fullName evidence="2">Uncharacterized protein</fullName>
    </submittedName>
</protein>
<dbReference type="InterPro" id="IPR015867">
    <property type="entry name" value="N-reg_PII/ATP_PRibTrfase_C"/>
</dbReference>
<dbReference type="STRING" id="715226.ABI_00950"/>
<dbReference type="eggNOG" id="COG1993">
    <property type="taxonomic scope" value="Bacteria"/>
</dbReference>
<dbReference type="InterPro" id="IPR003793">
    <property type="entry name" value="UPF0166"/>
</dbReference>
<name>F4QG52_9CAUL</name>
<dbReference type="SUPFAM" id="SSF54913">
    <property type="entry name" value="GlnB-like"/>
    <property type="match status" value="1"/>
</dbReference>
<accession>F4QG52</accession>
<proteinExistence type="inferred from homology"/>
<organism evidence="2 3">
    <name type="scientific">Asticcacaulis biprosthecium C19</name>
    <dbReference type="NCBI Taxonomy" id="715226"/>
    <lineage>
        <taxon>Bacteria</taxon>
        <taxon>Pseudomonadati</taxon>
        <taxon>Pseudomonadota</taxon>
        <taxon>Alphaproteobacteria</taxon>
        <taxon>Caulobacterales</taxon>
        <taxon>Caulobacteraceae</taxon>
        <taxon>Asticcacaulis</taxon>
    </lineage>
</organism>
<comment type="similarity">
    <text evidence="1">Belongs to the UPF0166 family.</text>
</comment>
<reference evidence="3" key="1">
    <citation type="submission" date="2011-03" db="EMBL/GenBank/DDBJ databases">
        <title>Draft genome sequence of Brevundimonas diminuta.</title>
        <authorList>
            <person name="Brown P.J.B."/>
            <person name="Buechlein A."/>
            <person name="Hemmerich C."/>
            <person name="Brun Y.V."/>
        </authorList>
    </citation>
    <scope>NUCLEOTIDE SEQUENCE [LARGE SCALE GENOMIC DNA]</scope>
    <source>
        <strain evidence="3">C19</strain>
    </source>
</reference>
<keyword evidence="3" id="KW-1185">Reference proteome</keyword>
<dbReference type="Gene3D" id="3.30.70.120">
    <property type="match status" value="1"/>
</dbReference>
<dbReference type="EMBL" id="GL883076">
    <property type="protein sequence ID" value="EGF93863.1"/>
    <property type="molecule type" value="Genomic_DNA"/>
</dbReference>
<dbReference type="PANTHER" id="PTHR35983:SF1">
    <property type="entry name" value="UPF0166 PROTEIN TM_0021"/>
    <property type="match status" value="1"/>
</dbReference>
<dbReference type="OrthoDB" id="9795599at2"/>
<sequence length="107" mass="11801">MSQTMKLLRIYTSESAYFGDSKVFAVIATRARDAKLSGATVLQALVGFGKSAHLRKRHILEDDQSLVIEIVDEDERLREFVASISDVTGIGLVTMEPVEVLEFGVGR</sequence>